<feature type="signal peptide" evidence="2">
    <location>
        <begin position="1"/>
        <end position="22"/>
    </location>
</feature>
<accession>A0A9W6CTX4</accession>
<feature type="chain" id="PRO_5040726377" description="Iron ABC transporter ATP-binding protein" evidence="2">
    <location>
        <begin position="23"/>
        <end position="212"/>
    </location>
</feature>
<evidence type="ECO:0000313" key="4">
    <source>
        <dbReference type="Proteomes" id="UP001144396"/>
    </source>
</evidence>
<feature type="region of interest" description="Disordered" evidence="1">
    <location>
        <begin position="34"/>
        <end position="73"/>
    </location>
</feature>
<name>A0A9W6CTX4_9MICO</name>
<feature type="compositionally biased region" description="Low complexity" evidence="1">
    <location>
        <begin position="34"/>
        <end position="62"/>
    </location>
</feature>
<evidence type="ECO:0008006" key="5">
    <source>
        <dbReference type="Google" id="ProtNLM"/>
    </source>
</evidence>
<evidence type="ECO:0000256" key="1">
    <source>
        <dbReference type="SAM" id="MobiDB-lite"/>
    </source>
</evidence>
<dbReference type="AlphaFoldDB" id="A0A9W6CTX4"/>
<organism evidence="3 4">
    <name type="scientific">Agromyces rhizosphaerae</name>
    <dbReference type="NCBI Taxonomy" id="88374"/>
    <lineage>
        <taxon>Bacteria</taxon>
        <taxon>Bacillati</taxon>
        <taxon>Actinomycetota</taxon>
        <taxon>Actinomycetes</taxon>
        <taxon>Micrococcales</taxon>
        <taxon>Microbacteriaceae</taxon>
        <taxon>Agromyces</taxon>
    </lineage>
</organism>
<comment type="caution">
    <text evidence="3">The sequence shown here is derived from an EMBL/GenBank/DDBJ whole genome shotgun (WGS) entry which is preliminary data.</text>
</comment>
<evidence type="ECO:0000256" key="2">
    <source>
        <dbReference type="SAM" id="SignalP"/>
    </source>
</evidence>
<keyword evidence="4" id="KW-1185">Reference proteome</keyword>
<proteinExistence type="predicted"/>
<reference evidence="3" key="1">
    <citation type="submission" date="2022-12" db="EMBL/GenBank/DDBJ databases">
        <title>Reference genome sequencing for broad-spectrum identification of bacterial and archaeal isolates by mass spectrometry.</title>
        <authorList>
            <person name="Sekiguchi Y."/>
            <person name="Tourlousse D.M."/>
        </authorList>
    </citation>
    <scope>NUCLEOTIDE SEQUENCE</scope>
    <source>
        <strain evidence="3">14</strain>
    </source>
</reference>
<protein>
    <recommendedName>
        <fullName evidence="5">Iron ABC transporter ATP-binding protein</fullName>
    </recommendedName>
</protein>
<dbReference type="RefSeq" id="WP_281882000.1">
    <property type="nucleotide sequence ID" value="NZ_BSDP01000001.1"/>
</dbReference>
<dbReference type="Proteomes" id="UP001144396">
    <property type="component" value="Unassembled WGS sequence"/>
</dbReference>
<keyword evidence="2" id="KW-0732">Signal</keyword>
<dbReference type="PROSITE" id="PS51257">
    <property type="entry name" value="PROKAR_LIPOPROTEIN"/>
    <property type="match status" value="1"/>
</dbReference>
<sequence length="212" mass="21574">MPARPTPLARPLRLLAVTVATAAIVVGLAACAPEEPAASPTPTAAETTAPTETPAETDAATPTPTPTPTGEPVDVACDELLTLDQMYAFNPNYGTDPGYAPTGEPAVFAASIGGVACGWLNQSSGETIEVSVARPVDDTMEERLNDAVLAGQAVPTYGTPPEVEGYYGLVAGTGTAQAFADGYWITASSQAFFEPGDAQPLMESMLANLGAG</sequence>
<gene>
    <name evidence="3" type="ORF">ARHIZOSPH14_02430</name>
</gene>
<dbReference type="EMBL" id="BSDP01000001">
    <property type="protein sequence ID" value="GLI26001.1"/>
    <property type="molecule type" value="Genomic_DNA"/>
</dbReference>
<evidence type="ECO:0000313" key="3">
    <source>
        <dbReference type="EMBL" id="GLI26001.1"/>
    </source>
</evidence>